<dbReference type="EMBL" id="CM051399">
    <property type="protein sequence ID" value="KAJ4716016.1"/>
    <property type="molecule type" value="Genomic_DNA"/>
</dbReference>
<sequence>MTSKKRRRREERPAIHPKNKYSESPPDFALLASQYPSFEPYVFYSRDGRPRIDWTDFNATRELTRILLLHDHGLNWWIPDGQLCPTVPNRSNYIHWIEDLLSSDIIPKTSSNGDKVKGFDIGTGANCIYPLLGASLLGWIFVGSDITDVALEWAEKNVKSNPHIAELIEIRKVESCENTLPIQESHNDRSAQDKSNVGMSSHVDEEAEPSSSSSFDLPIGANRSYHGPPILLGVVRDGEKFDFCMCNPPFFETMGEAGLNPKTSCGGTLAEMVCPGGERAFISQIIEDSVALKQTFRWYTSMIGRKSNLKVLISKLREVGVTIVRTTEFVQGQTCRWGLAWSFVPPARKIISRQVAEKKNLSFMLEGVQRQFSAIDVLQSIESFLCTGGASCKLNSSSFTIDVTASNDHCNALLKNEVNHVHEGSAVKHLEETSSGSSCLHVPTNSLCFQIMVFQQIPGTLLVKASLQHRDSSLPGLFSLIFRQLEENLRYNFCR</sequence>
<accession>A0ACC1XWZ1</accession>
<dbReference type="Proteomes" id="UP001164539">
    <property type="component" value="Chromosome 6"/>
</dbReference>
<keyword evidence="2" id="KW-1185">Reference proteome</keyword>
<evidence type="ECO:0000313" key="1">
    <source>
        <dbReference type="EMBL" id="KAJ4716016.1"/>
    </source>
</evidence>
<comment type="caution">
    <text evidence="1">The sequence shown here is derived from an EMBL/GenBank/DDBJ whole genome shotgun (WGS) entry which is preliminary data.</text>
</comment>
<gene>
    <name evidence="1" type="ORF">OWV82_011093</name>
</gene>
<protein>
    <submittedName>
        <fullName evidence="1">U6 small nuclear RNA (Adenine-(43)-N(6))-methyltransferase</fullName>
    </submittedName>
</protein>
<evidence type="ECO:0000313" key="2">
    <source>
        <dbReference type="Proteomes" id="UP001164539"/>
    </source>
</evidence>
<name>A0ACC1XWZ1_MELAZ</name>
<reference evidence="1 2" key="1">
    <citation type="journal article" date="2023" name="Science">
        <title>Complex scaffold remodeling in plant triterpene biosynthesis.</title>
        <authorList>
            <person name="De La Pena R."/>
            <person name="Hodgson H."/>
            <person name="Liu J.C."/>
            <person name="Stephenson M.J."/>
            <person name="Martin A.C."/>
            <person name="Owen C."/>
            <person name="Harkess A."/>
            <person name="Leebens-Mack J."/>
            <person name="Jimenez L.E."/>
            <person name="Osbourn A."/>
            <person name="Sattely E.S."/>
        </authorList>
    </citation>
    <scope>NUCLEOTIDE SEQUENCE [LARGE SCALE GENOMIC DNA]</scope>
    <source>
        <strain evidence="2">cv. JPN11</strain>
        <tissue evidence="1">Leaf</tissue>
    </source>
</reference>
<proteinExistence type="predicted"/>
<organism evidence="1 2">
    <name type="scientific">Melia azedarach</name>
    <name type="common">Chinaberry tree</name>
    <dbReference type="NCBI Taxonomy" id="155640"/>
    <lineage>
        <taxon>Eukaryota</taxon>
        <taxon>Viridiplantae</taxon>
        <taxon>Streptophyta</taxon>
        <taxon>Embryophyta</taxon>
        <taxon>Tracheophyta</taxon>
        <taxon>Spermatophyta</taxon>
        <taxon>Magnoliopsida</taxon>
        <taxon>eudicotyledons</taxon>
        <taxon>Gunneridae</taxon>
        <taxon>Pentapetalae</taxon>
        <taxon>rosids</taxon>
        <taxon>malvids</taxon>
        <taxon>Sapindales</taxon>
        <taxon>Meliaceae</taxon>
        <taxon>Melia</taxon>
    </lineage>
</organism>